<dbReference type="Proteomes" id="UP001497522">
    <property type="component" value="Chromosome 1"/>
</dbReference>
<evidence type="ECO:0000256" key="1">
    <source>
        <dbReference type="SAM" id="MobiDB-lite"/>
    </source>
</evidence>
<evidence type="ECO:0000313" key="3">
    <source>
        <dbReference type="Proteomes" id="UP001497522"/>
    </source>
</evidence>
<dbReference type="EMBL" id="OZ023702">
    <property type="protein sequence ID" value="CAK9857865.1"/>
    <property type="molecule type" value="Genomic_DNA"/>
</dbReference>
<keyword evidence="3" id="KW-1185">Reference proteome</keyword>
<gene>
    <name evidence="2" type="ORF">CSSPJE1EN2_LOCUS860</name>
</gene>
<sequence>MFLPPRRKLHKSVNHSSWCESSSAETQTSSLAGHENSRHMEALQAMLSWFVQRVVTKGLMERELFGGDLLPMVFTVTVVDNFWDRVSAISPMCSSIWNWAG</sequence>
<proteinExistence type="predicted"/>
<evidence type="ECO:0000313" key="2">
    <source>
        <dbReference type="EMBL" id="CAK9857865.1"/>
    </source>
</evidence>
<feature type="compositionally biased region" description="Polar residues" evidence="1">
    <location>
        <begin position="14"/>
        <end position="23"/>
    </location>
</feature>
<name>A0ABP1A5T4_9BRYO</name>
<protein>
    <submittedName>
        <fullName evidence="2">Uncharacterized protein</fullName>
    </submittedName>
</protein>
<feature type="region of interest" description="Disordered" evidence="1">
    <location>
        <begin position="1"/>
        <end position="23"/>
    </location>
</feature>
<organism evidence="2 3">
    <name type="scientific">Sphagnum jensenii</name>
    <dbReference type="NCBI Taxonomy" id="128206"/>
    <lineage>
        <taxon>Eukaryota</taxon>
        <taxon>Viridiplantae</taxon>
        <taxon>Streptophyta</taxon>
        <taxon>Embryophyta</taxon>
        <taxon>Bryophyta</taxon>
        <taxon>Sphagnophytina</taxon>
        <taxon>Sphagnopsida</taxon>
        <taxon>Sphagnales</taxon>
        <taxon>Sphagnaceae</taxon>
        <taxon>Sphagnum</taxon>
    </lineage>
</organism>
<accession>A0ABP1A5T4</accession>
<feature type="compositionally biased region" description="Basic residues" evidence="1">
    <location>
        <begin position="1"/>
        <end position="13"/>
    </location>
</feature>
<reference evidence="2 3" key="1">
    <citation type="submission" date="2024-03" db="EMBL/GenBank/DDBJ databases">
        <authorList>
            <consortium name="ELIXIR-Norway"/>
            <consortium name="Elixir Norway"/>
        </authorList>
    </citation>
    <scope>NUCLEOTIDE SEQUENCE [LARGE SCALE GENOMIC DNA]</scope>
</reference>